<name>A0ABV7U9S2_9RHOB</name>
<proteinExistence type="predicted"/>
<accession>A0ABV7U9S2</accession>
<evidence type="ECO:0000313" key="2">
    <source>
        <dbReference type="Proteomes" id="UP001595539"/>
    </source>
</evidence>
<dbReference type="Proteomes" id="UP001595539">
    <property type="component" value="Unassembled WGS sequence"/>
</dbReference>
<dbReference type="RefSeq" id="WP_377764255.1">
    <property type="nucleotide sequence ID" value="NZ_JBHRXY010000047.1"/>
</dbReference>
<gene>
    <name evidence="1" type="ORF">ACFOM8_20730</name>
</gene>
<protein>
    <submittedName>
        <fullName evidence="1">Uncharacterized protein</fullName>
    </submittedName>
</protein>
<evidence type="ECO:0000313" key="1">
    <source>
        <dbReference type="EMBL" id="MFC3631852.1"/>
    </source>
</evidence>
<comment type="caution">
    <text evidence="1">The sequence shown here is derived from an EMBL/GenBank/DDBJ whole genome shotgun (WGS) entry which is preliminary data.</text>
</comment>
<dbReference type="EMBL" id="JBHRXY010000047">
    <property type="protein sequence ID" value="MFC3631852.1"/>
    <property type="molecule type" value="Genomic_DNA"/>
</dbReference>
<reference evidence="2" key="1">
    <citation type="journal article" date="2019" name="Int. J. Syst. Evol. Microbiol.">
        <title>The Global Catalogue of Microorganisms (GCM) 10K type strain sequencing project: providing services to taxonomists for standard genome sequencing and annotation.</title>
        <authorList>
            <consortium name="The Broad Institute Genomics Platform"/>
            <consortium name="The Broad Institute Genome Sequencing Center for Infectious Disease"/>
            <person name="Wu L."/>
            <person name="Ma J."/>
        </authorList>
    </citation>
    <scope>NUCLEOTIDE SEQUENCE [LARGE SCALE GENOMIC DNA]</scope>
    <source>
        <strain evidence="2">KCTC 42473</strain>
    </source>
</reference>
<sequence>MANPRATFKQVDVTRAAKGVLAAGLPVGRVEIDREGKIIVLVGDAAMQPEKNDWD</sequence>
<keyword evidence="2" id="KW-1185">Reference proteome</keyword>
<organism evidence="1 2">
    <name type="scientific">Paracoccus angustae</name>
    <dbReference type="NCBI Taxonomy" id="1671480"/>
    <lineage>
        <taxon>Bacteria</taxon>
        <taxon>Pseudomonadati</taxon>
        <taxon>Pseudomonadota</taxon>
        <taxon>Alphaproteobacteria</taxon>
        <taxon>Rhodobacterales</taxon>
        <taxon>Paracoccaceae</taxon>
        <taxon>Paracoccus</taxon>
    </lineage>
</organism>